<dbReference type="GO" id="GO:0030313">
    <property type="term" value="C:cell envelope"/>
    <property type="evidence" value="ECO:0007669"/>
    <property type="project" value="UniProtKB-SubCell"/>
</dbReference>
<keyword evidence="7" id="KW-1185">Reference proteome</keyword>
<evidence type="ECO:0000313" key="7">
    <source>
        <dbReference type="Proteomes" id="UP000481360"/>
    </source>
</evidence>
<evidence type="ECO:0000256" key="2">
    <source>
        <dbReference type="ARBA" id="ARBA00007639"/>
    </source>
</evidence>
<feature type="signal peptide" evidence="4">
    <location>
        <begin position="1"/>
        <end position="23"/>
    </location>
</feature>
<protein>
    <submittedName>
        <fullName evidence="6">Substrate-binding domain-containing protein</fullName>
    </submittedName>
</protein>
<accession>A0A7C9RV33</accession>
<dbReference type="InterPro" id="IPR028082">
    <property type="entry name" value="Peripla_BP_I"/>
</dbReference>
<dbReference type="AlphaFoldDB" id="A0A7C9RV33"/>
<dbReference type="GO" id="GO:0030246">
    <property type="term" value="F:carbohydrate binding"/>
    <property type="evidence" value="ECO:0007669"/>
    <property type="project" value="UniProtKB-ARBA"/>
</dbReference>
<keyword evidence="3 4" id="KW-0732">Signal</keyword>
<comment type="caution">
    <text evidence="6">The sequence shown here is derived from an EMBL/GenBank/DDBJ whole genome shotgun (WGS) entry which is preliminary data.</text>
</comment>
<evidence type="ECO:0000313" key="6">
    <source>
        <dbReference type="EMBL" id="NGY64191.1"/>
    </source>
</evidence>
<dbReference type="PANTHER" id="PTHR46847:SF1">
    <property type="entry name" value="D-ALLOSE-BINDING PERIPLASMIC PROTEIN-RELATED"/>
    <property type="match status" value="1"/>
</dbReference>
<evidence type="ECO:0000256" key="3">
    <source>
        <dbReference type="ARBA" id="ARBA00022729"/>
    </source>
</evidence>
<dbReference type="PANTHER" id="PTHR46847">
    <property type="entry name" value="D-ALLOSE-BINDING PERIPLASMIC PROTEIN-RELATED"/>
    <property type="match status" value="1"/>
</dbReference>
<proteinExistence type="inferred from homology"/>
<name>A0A7C9RV33_9PSEU</name>
<evidence type="ECO:0000259" key="5">
    <source>
        <dbReference type="Pfam" id="PF13407"/>
    </source>
</evidence>
<comment type="subcellular location">
    <subcellularLocation>
        <location evidence="1">Cell envelope</location>
    </subcellularLocation>
</comment>
<evidence type="ECO:0000256" key="1">
    <source>
        <dbReference type="ARBA" id="ARBA00004196"/>
    </source>
</evidence>
<dbReference type="SUPFAM" id="SSF53822">
    <property type="entry name" value="Periplasmic binding protein-like I"/>
    <property type="match status" value="1"/>
</dbReference>
<comment type="similarity">
    <text evidence="2">Belongs to the bacterial solute-binding protein 2 family.</text>
</comment>
<sequence>MKLGSLAMCSLLALAACSSESLAQGGTGEQIRIGFAVSTLDNPFFQEMKDGIEKAAAELGASVVVLNAVNDADTQVKQVRTLTEQHVRAIIINPVDSTRSAPAVDVAESALVPLVTVDRTINGSEVASEVASDNVQGGALAAIALGRAATGEVVHLRGVTGASATVDRGAGFEQGMNSGGIKVVARQNADFSRARALSVMTNLLRGNTRIKGVFADNDEMALGAIAALGAKAGKDVHVVGFDGTREAFAAIEAGTMAATVAQQPGLLGRKAVEQAVKAVRGERVQRVVDVPVKVVTKDNLAEFRK</sequence>
<dbReference type="Gene3D" id="3.40.50.2300">
    <property type="match status" value="2"/>
</dbReference>
<dbReference type="EMBL" id="JAAMPJ010000012">
    <property type="protein sequence ID" value="NGY64191.1"/>
    <property type="molecule type" value="Genomic_DNA"/>
</dbReference>
<evidence type="ECO:0000256" key="4">
    <source>
        <dbReference type="SAM" id="SignalP"/>
    </source>
</evidence>
<dbReference type="PROSITE" id="PS51257">
    <property type="entry name" value="PROKAR_LIPOPROTEIN"/>
    <property type="match status" value="1"/>
</dbReference>
<feature type="domain" description="Periplasmic binding protein" evidence="5">
    <location>
        <begin position="33"/>
        <end position="282"/>
    </location>
</feature>
<gene>
    <name evidence="6" type="ORF">G7043_35295</name>
</gene>
<reference evidence="6 7" key="1">
    <citation type="submission" date="2020-03" db="EMBL/GenBank/DDBJ databases">
        <title>Isolation and identification of active actinomycetes.</title>
        <authorList>
            <person name="Sun X."/>
        </authorList>
    </citation>
    <scope>NUCLEOTIDE SEQUENCE [LARGE SCALE GENOMIC DNA]</scope>
    <source>
        <strain evidence="6 7">NEAU-D13</strain>
    </source>
</reference>
<organism evidence="6 7">
    <name type="scientific">Lentzea alba</name>
    <dbReference type="NCBI Taxonomy" id="2714351"/>
    <lineage>
        <taxon>Bacteria</taxon>
        <taxon>Bacillati</taxon>
        <taxon>Actinomycetota</taxon>
        <taxon>Actinomycetes</taxon>
        <taxon>Pseudonocardiales</taxon>
        <taxon>Pseudonocardiaceae</taxon>
        <taxon>Lentzea</taxon>
    </lineage>
</organism>
<dbReference type="InterPro" id="IPR025997">
    <property type="entry name" value="SBP_2_dom"/>
</dbReference>
<dbReference type="Pfam" id="PF13407">
    <property type="entry name" value="Peripla_BP_4"/>
    <property type="match status" value="1"/>
</dbReference>
<dbReference type="Proteomes" id="UP000481360">
    <property type="component" value="Unassembled WGS sequence"/>
</dbReference>
<feature type="chain" id="PRO_5028978179" evidence="4">
    <location>
        <begin position="24"/>
        <end position="305"/>
    </location>
</feature>